<sequence length="123" mass="13779">MNYIELGRESVYDRDVLGANGEELLKITKSVYHVISSHATAAFRRKFHTATTCMKSSIQKRQSGNTPGCRLGDADLYITSQVPRKLEDSSGEKFVAETPDTTTARPGENNKNTKMRTHKLLLF</sequence>
<comment type="caution">
    <text evidence="2">The sequence shown here is derived from an EMBL/GenBank/DDBJ whole genome shotgun (WGS) entry which is preliminary data.</text>
</comment>
<evidence type="ECO:0000313" key="2">
    <source>
        <dbReference type="EMBL" id="KAK6642985.1"/>
    </source>
</evidence>
<gene>
    <name evidence="2" type="ORF">RUM43_004488</name>
</gene>
<accession>A0AAN8XLZ3</accession>
<protein>
    <submittedName>
        <fullName evidence="2">Uncharacterized protein</fullName>
    </submittedName>
</protein>
<name>A0AAN8XLZ3_POLSC</name>
<feature type="region of interest" description="Disordered" evidence="1">
    <location>
        <begin position="88"/>
        <end position="116"/>
    </location>
</feature>
<dbReference type="EMBL" id="JAWJWE010000002">
    <property type="protein sequence ID" value="KAK6642985.1"/>
    <property type="molecule type" value="Genomic_DNA"/>
</dbReference>
<proteinExistence type="predicted"/>
<reference evidence="2 3" key="1">
    <citation type="submission" date="2023-10" db="EMBL/GenBank/DDBJ databases">
        <title>Genomes of two closely related lineages of the louse Polyplax serrata with different host specificities.</title>
        <authorList>
            <person name="Martinu J."/>
            <person name="Tarabai H."/>
            <person name="Stefka J."/>
            <person name="Hypsa V."/>
        </authorList>
    </citation>
    <scope>NUCLEOTIDE SEQUENCE [LARGE SCALE GENOMIC DNA]</scope>
    <source>
        <strain evidence="2">HR10_N</strain>
    </source>
</reference>
<evidence type="ECO:0000313" key="3">
    <source>
        <dbReference type="Proteomes" id="UP001372834"/>
    </source>
</evidence>
<feature type="compositionally biased region" description="Polar residues" evidence="1">
    <location>
        <begin position="99"/>
        <end position="112"/>
    </location>
</feature>
<dbReference type="AlphaFoldDB" id="A0AAN8XLZ3"/>
<organism evidence="2 3">
    <name type="scientific">Polyplax serrata</name>
    <name type="common">Common mouse louse</name>
    <dbReference type="NCBI Taxonomy" id="468196"/>
    <lineage>
        <taxon>Eukaryota</taxon>
        <taxon>Metazoa</taxon>
        <taxon>Ecdysozoa</taxon>
        <taxon>Arthropoda</taxon>
        <taxon>Hexapoda</taxon>
        <taxon>Insecta</taxon>
        <taxon>Pterygota</taxon>
        <taxon>Neoptera</taxon>
        <taxon>Paraneoptera</taxon>
        <taxon>Psocodea</taxon>
        <taxon>Troctomorpha</taxon>
        <taxon>Phthiraptera</taxon>
        <taxon>Anoplura</taxon>
        <taxon>Polyplacidae</taxon>
        <taxon>Polyplax</taxon>
    </lineage>
</organism>
<evidence type="ECO:0000256" key="1">
    <source>
        <dbReference type="SAM" id="MobiDB-lite"/>
    </source>
</evidence>
<dbReference type="Proteomes" id="UP001372834">
    <property type="component" value="Unassembled WGS sequence"/>
</dbReference>